<gene>
    <name evidence="2" type="ORF">FYJ80_04730</name>
</gene>
<dbReference type="InterPro" id="IPR039935">
    <property type="entry name" value="YML079W-like"/>
</dbReference>
<proteinExistence type="predicted"/>
<dbReference type="Gene3D" id="2.60.120.10">
    <property type="entry name" value="Jelly Rolls"/>
    <property type="match status" value="1"/>
</dbReference>
<organism evidence="2 3">
    <name type="scientific">Bullifex porci</name>
    <dbReference type="NCBI Taxonomy" id="2606638"/>
    <lineage>
        <taxon>Bacteria</taxon>
        <taxon>Pseudomonadati</taxon>
        <taxon>Spirochaetota</taxon>
        <taxon>Spirochaetia</taxon>
        <taxon>Spirochaetales</taxon>
        <taxon>Spirochaetaceae</taxon>
        <taxon>Bullifex</taxon>
    </lineage>
</organism>
<dbReference type="InterPro" id="IPR009327">
    <property type="entry name" value="Cupin_DUF985"/>
</dbReference>
<dbReference type="InterPro" id="IPR011051">
    <property type="entry name" value="RmlC_Cupin_sf"/>
</dbReference>
<evidence type="ECO:0000313" key="3">
    <source>
        <dbReference type="Proteomes" id="UP000460549"/>
    </source>
</evidence>
<dbReference type="EMBL" id="VUNN01000006">
    <property type="protein sequence ID" value="MSU06079.1"/>
    <property type="molecule type" value="Genomic_DNA"/>
</dbReference>
<dbReference type="Proteomes" id="UP000460549">
    <property type="component" value="Unassembled WGS sequence"/>
</dbReference>
<feature type="domain" description="DUF985" evidence="1">
    <location>
        <begin position="6"/>
        <end position="116"/>
    </location>
</feature>
<evidence type="ECO:0000259" key="1">
    <source>
        <dbReference type="Pfam" id="PF06172"/>
    </source>
</evidence>
<comment type="caution">
    <text evidence="2">The sequence shown here is derived from an EMBL/GenBank/DDBJ whole genome shotgun (WGS) entry which is preliminary data.</text>
</comment>
<accession>A0A7X2TQ40</accession>
<protein>
    <submittedName>
        <fullName evidence="2">Cupin domain-containing protein</fullName>
    </submittedName>
</protein>
<sequence length="139" mass="15678">MASISEVIKKYNLSPLPGEGGFFRFITEFGNAGCIYYLITKSTFSSMHKLTDDELWFFLEGGTSEQLIIDSNGKEEIRVLNQDNRDSLVNGGSFQGTRLLDGEYALFSTVMSPKYSDDMYSSPDEEFLLSHPKAKEFLN</sequence>
<keyword evidence="3" id="KW-1185">Reference proteome</keyword>
<dbReference type="AlphaFoldDB" id="A0A7X2TQ40"/>
<dbReference type="Pfam" id="PF06172">
    <property type="entry name" value="Cupin_5"/>
    <property type="match status" value="1"/>
</dbReference>
<dbReference type="SUPFAM" id="SSF51182">
    <property type="entry name" value="RmlC-like cupins"/>
    <property type="match status" value="1"/>
</dbReference>
<evidence type="ECO:0000313" key="2">
    <source>
        <dbReference type="EMBL" id="MSU06079.1"/>
    </source>
</evidence>
<reference evidence="2 3" key="1">
    <citation type="submission" date="2019-08" db="EMBL/GenBank/DDBJ databases">
        <title>In-depth cultivation of the pig gut microbiome towards novel bacterial diversity and tailored functional studies.</title>
        <authorList>
            <person name="Wylensek D."/>
            <person name="Hitch T.C.A."/>
            <person name="Clavel T."/>
        </authorList>
    </citation>
    <scope>NUCLEOTIDE SEQUENCE [LARGE SCALE GENOMIC DNA]</scope>
    <source>
        <strain evidence="2 3">NM-380-WT-3C1</strain>
    </source>
</reference>
<dbReference type="InterPro" id="IPR014710">
    <property type="entry name" value="RmlC-like_jellyroll"/>
</dbReference>
<dbReference type="PANTHER" id="PTHR33387">
    <property type="entry name" value="RMLC-LIKE JELLY ROLL FOLD PROTEIN"/>
    <property type="match status" value="1"/>
</dbReference>
<dbReference type="PANTHER" id="PTHR33387:SF3">
    <property type="entry name" value="DUF985 DOMAIN-CONTAINING PROTEIN"/>
    <property type="match status" value="1"/>
</dbReference>
<name>A0A7X2TQ40_9SPIO</name>
<dbReference type="RefSeq" id="WP_154425055.1">
    <property type="nucleotide sequence ID" value="NZ_VUNN01000006.1"/>
</dbReference>